<dbReference type="InterPro" id="IPR013249">
    <property type="entry name" value="RNA_pol_sigma70_r4_t2"/>
</dbReference>
<dbReference type="AlphaFoldDB" id="A0A844BBG9"/>
<sequence length="173" mass="19296">MSEDAKTELIRLLPRLRSFARSLTGAADQADDLVQTGIEKALRNLDSYTPGTRLDAWMFRILRNAWIDTLRARRNTAELDSEAAEALVGEDGRITAEARLHLADVRRAMAGLPEDQRSVLMLVCVEGMRYRDVAAALDIPEGTVMSRLSRARRALAESLKDRPQGANHQGIKR</sequence>
<dbReference type="GO" id="GO:0016987">
    <property type="term" value="F:sigma factor activity"/>
    <property type="evidence" value="ECO:0007669"/>
    <property type="project" value="UniProtKB-KW"/>
</dbReference>
<dbReference type="Pfam" id="PF08281">
    <property type="entry name" value="Sigma70_r4_2"/>
    <property type="match status" value="1"/>
</dbReference>
<accession>A0A844BBG9</accession>
<name>A0A844BBG9_9RHOB</name>
<dbReference type="GO" id="GO:0003677">
    <property type="term" value="F:DNA binding"/>
    <property type="evidence" value="ECO:0007669"/>
    <property type="project" value="InterPro"/>
</dbReference>
<organism evidence="7 8">
    <name type="scientific">Rhodovulum strictum</name>
    <dbReference type="NCBI Taxonomy" id="58314"/>
    <lineage>
        <taxon>Bacteria</taxon>
        <taxon>Pseudomonadati</taxon>
        <taxon>Pseudomonadota</taxon>
        <taxon>Alphaproteobacteria</taxon>
        <taxon>Rhodobacterales</taxon>
        <taxon>Paracoccaceae</taxon>
        <taxon>Rhodovulum</taxon>
    </lineage>
</organism>
<evidence type="ECO:0000259" key="5">
    <source>
        <dbReference type="Pfam" id="PF04542"/>
    </source>
</evidence>
<keyword evidence="3" id="KW-0731">Sigma factor</keyword>
<dbReference type="InterPro" id="IPR013324">
    <property type="entry name" value="RNA_pol_sigma_r3/r4-like"/>
</dbReference>
<dbReference type="Gene3D" id="1.10.10.10">
    <property type="entry name" value="Winged helix-like DNA-binding domain superfamily/Winged helix DNA-binding domain"/>
    <property type="match status" value="1"/>
</dbReference>
<dbReference type="SUPFAM" id="SSF88659">
    <property type="entry name" value="Sigma3 and sigma4 domains of RNA polymerase sigma factors"/>
    <property type="match status" value="1"/>
</dbReference>
<dbReference type="PANTHER" id="PTHR43133">
    <property type="entry name" value="RNA POLYMERASE ECF-TYPE SIGMA FACTO"/>
    <property type="match status" value="1"/>
</dbReference>
<protein>
    <submittedName>
        <fullName evidence="7">Sigma-70 family RNA polymerase sigma factor</fullName>
    </submittedName>
</protein>
<keyword evidence="2" id="KW-0805">Transcription regulation</keyword>
<keyword evidence="8" id="KW-1185">Reference proteome</keyword>
<evidence type="ECO:0000256" key="3">
    <source>
        <dbReference type="ARBA" id="ARBA00023082"/>
    </source>
</evidence>
<evidence type="ECO:0000259" key="6">
    <source>
        <dbReference type="Pfam" id="PF08281"/>
    </source>
</evidence>
<dbReference type="Proteomes" id="UP000466730">
    <property type="component" value="Unassembled WGS sequence"/>
</dbReference>
<proteinExistence type="inferred from homology"/>
<evidence type="ECO:0000256" key="4">
    <source>
        <dbReference type="ARBA" id="ARBA00023163"/>
    </source>
</evidence>
<feature type="domain" description="RNA polymerase sigma factor 70 region 4 type 2" evidence="6">
    <location>
        <begin position="104"/>
        <end position="155"/>
    </location>
</feature>
<dbReference type="InterPro" id="IPR036388">
    <property type="entry name" value="WH-like_DNA-bd_sf"/>
</dbReference>
<dbReference type="Gene3D" id="1.10.1740.10">
    <property type="match status" value="1"/>
</dbReference>
<dbReference type="PANTHER" id="PTHR43133:SF25">
    <property type="entry name" value="RNA POLYMERASE SIGMA FACTOR RFAY-RELATED"/>
    <property type="match status" value="1"/>
</dbReference>
<dbReference type="NCBIfam" id="TIGR02937">
    <property type="entry name" value="sigma70-ECF"/>
    <property type="match status" value="1"/>
</dbReference>
<dbReference type="RefSeq" id="WP_343030842.1">
    <property type="nucleotide sequence ID" value="NZ_BAAADI010000037.1"/>
</dbReference>
<evidence type="ECO:0000256" key="1">
    <source>
        <dbReference type="ARBA" id="ARBA00010641"/>
    </source>
</evidence>
<dbReference type="InterPro" id="IPR039425">
    <property type="entry name" value="RNA_pol_sigma-70-like"/>
</dbReference>
<evidence type="ECO:0000313" key="8">
    <source>
        <dbReference type="Proteomes" id="UP000466730"/>
    </source>
</evidence>
<dbReference type="SUPFAM" id="SSF88946">
    <property type="entry name" value="Sigma2 domain of RNA polymerase sigma factors"/>
    <property type="match status" value="1"/>
</dbReference>
<reference evidence="7 8" key="1">
    <citation type="submission" date="2019-11" db="EMBL/GenBank/DDBJ databases">
        <title>Draft Whole-Genome sequence of the marine photosynthetic bacterium Rhodovulum strictum DSM 11289.</title>
        <authorList>
            <person name="Kyndt J.A."/>
            <person name="Meyer T.E."/>
        </authorList>
    </citation>
    <scope>NUCLEOTIDE SEQUENCE [LARGE SCALE GENOMIC DNA]</scope>
    <source>
        <strain evidence="7 8">DSM 11289</strain>
    </source>
</reference>
<dbReference type="Pfam" id="PF04542">
    <property type="entry name" value="Sigma70_r2"/>
    <property type="match status" value="1"/>
</dbReference>
<dbReference type="CDD" id="cd06171">
    <property type="entry name" value="Sigma70_r4"/>
    <property type="match status" value="1"/>
</dbReference>
<dbReference type="InterPro" id="IPR007627">
    <property type="entry name" value="RNA_pol_sigma70_r2"/>
</dbReference>
<keyword evidence="4" id="KW-0804">Transcription</keyword>
<dbReference type="EMBL" id="WJPO01000019">
    <property type="protein sequence ID" value="MRH21794.1"/>
    <property type="molecule type" value="Genomic_DNA"/>
</dbReference>
<feature type="domain" description="RNA polymerase sigma-70 region 2" evidence="5">
    <location>
        <begin position="11"/>
        <end position="75"/>
    </location>
</feature>
<evidence type="ECO:0000313" key="7">
    <source>
        <dbReference type="EMBL" id="MRH21794.1"/>
    </source>
</evidence>
<dbReference type="InterPro" id="IPR013325">
    <property type="entry name" value="RNA_pol_sigma_r2"/>
</dbReference>
<dbReference type="InterPro" id="IPR014284">
    <property type="entry name" value="RNA_pol_sigma-70_dom"/>
</dbReference>
<comment type="caution">
    <text evidence="7">The sequence shown here is derived from an EMBL/GenBank/DDBJ whole genome shotgun (WGS) entry which is preliminary data.</text>
</comment>
<dbReference type="GO" id="GO:0006352">
    <property type="term" value="P:DNA-templated transcription initiation"/>
    <property type="evidence" value="ECO:0007669"/>
    <property type="project" value="InterPro"/>
</dbReference>
<gene>
    <name evidence="7" type="ORF">GH815_12385</name>
</gene>
<comment type="similarity">
    <text evidence="1">Belongs to the sigma-70 factor family. ECF subfamily.</text>
</comment>
<evidence type="ECO:0000256" key="2">
    <source>
        <dbReference type="ARBA" id="ARBA00023015"/>
    </source>
</evidence>